<dbReference type="GO" id="GO:0003677">
    <property type="term" value="F:DNA binding"/>
    <property type="evidence" value="ECO:0007669"/>
    <property type="project" value="UniProtKB-KW"/>
</dbReference>
<gene>
    <name evidence="1" type="ORF">I7X39_21000</name>
</gene>
<dbReference type="EMBL" id="JAEDAK010000022">
    <property type="protein sequence ID" value="MBH9579383.1"/>
    <property type="molecule type" value="Genomic_DNA"/>
</dbReference>
<keyword evidence="1" id="KW-0238">DNA-binding</keyword>
<dbReference type="InterPro" id="IPR038056">
    <property type="entry name" value="YjbR-like_sf"/>
</dbReference>
<protein>
    <submittedName>
        <fullName evidence="1">MmcQ/YjbR family DNA-binding protein</fullName>
    </submittedName>
</protein>
<dbReference type="RefSeq" id="WP_198113246.1">
    <property type="nucleotide sequence ID" value="NZ_JAEDAK010000022.1"/>
</dbReference>
<dbReference type="SUPFAM" id="SSF142906">
    <property type="entry name" value="YjbR-like"/>
    <property type="match status" value="1"/>
</dbReference>
<accession>A0A931J5Z1</accession>
<proteinExistence type="predicted"/>
<evidence type="ECO:0000313" key="2">
    <source>
        <dbReference type="Proteomes" id="UP000613266"/>
    </source>
</evidence>
<keyword evidence="2" id="KW-1185">Reference proteome</keyword>
<reference evidence="1" key="1">
    <citation type="submission" date="2020-12" db="EMBL/GenBank/DDBJ databases">
        <title>The genome sequence of Inhella sp. 1Y17.</title>
        <authorList>
            <person name="Liu Y."/>
        </authorList>
    </citation>
    <scope>NUCLEOTIDE SEQUENCE</scope>
    <source>
        <strain evidence="1">1Y17</strain>
    </source>
</reference>
<comment type="caution">
    <text evidence="1">The sequence shown here is derived from an EMBL/GenBank/DDBJ whole genome shotgun (WGS) entry which is preliminary data.</text>
</comment>
<organism evidence="1 2">
    <name type="scientific">Inhella proteolytica</name>
    <dbReference type="NCBI Taxonomy" id="2795029"/>
    <lineage>
        <taxon>Bacteria</taxon>
        <taxon>Pseudomonadati</taxon>
        <taxon>Pseudomonadota</taxon>
        <taxon>Betaproteobacteria</taxon>
        <taxon>Burkholderiales</taxon>
        <taxon>Sphaerotilaceae</taxon>
        <taxon>Inhella</taxon>
    </lineage>
</organism>
<sequence>MKPAALRELALGLPATAEQPHFELASFRVKGKIYATLTPDGSELRVFVGAEARERWCALQPAHIEPLPWGRKIVGLRVRLAGARASWLLPLLREAWAAKSGVARP</sequence>
<evidence type="ECO:0000313" key="1">
    <source>
        <dbReference type="EMBL" id="MBH9579383.1"/>
    </source>
</evidence>
<dbReference type="Pfam" id="PF04237">
    <property type="entry name" value="YjbR"/>
    <property type="match status" value="1"/>
</dbReference>
<dbReference type="InterPro" id="IPR058532">
    <property type="entry name" value="YjbR/MT2646/Rv2570-like"/>
</dbReference>
<dbReference type="AlphaFoldDB" id="A0A931J5Z1"/>
<name>A0A931J5Z1_9BURK</name>
<dbReference type="Proteomes" id="UP000613266">
    <property type="component" value="Unassembled WGS sequence"/>
</dbReference>